<dbReference type="AlphaFoldDB" id="A0A6J4JJG4"/>
<evidence type="ECO:0000256" key="1">
    <source>
        <dbReference type="ARBA" id="ARBA00022676"/>
    </source>
</evidence>
<dbReference type="EMBL" id="CADCTJ010000990">
    <property type="protein sequence ID" value="CAA9278441.1"/>
    <property type="molecule type" value="Genomic_DNA"/>
</dbReference>
<dbReference type="GO" id="GO:0009244">
    <property type="term" value="P:lipopolysaccharide core region biosynthetic process"/>
    <property type="evidence" value="ECO:0007669"/>
    <property type="project" value="TreeGrafter"/>
</dbReference>
<proteinExistence type="predicted"/>
<keyword evidence="2" id="KW-0808">Transferase</keyword>
<dbReference type="InterPro" id="IPR002201">
    <property type="entry name" value="Glyco_trans_9"/>
</dbReference>
<evidence type="ECO:0008006" key="4">
    <source>
        <dbReference type="Google" id="ProtNLM"/>
    </source>
</evidence>
<dbReference type="SUPFAM" id="SSF53756">
    <property type="entry name" value="UDP-Glycosyltransferase/glycogen phosphorylase"/>
    <property type="match status" value="1"/>
</dbReference>
<keyword evidence="1" id="KW-0328">Glycosyltransferase</keyword>
<evidence type="ECO:0000313" key="3">
    <source>
        <dbReference type="EMBL" id="CAA9278441.1"/>
    </source>
</evidence>
<dbReference type="Pfam" id="PF01075">
    <property type="entry name" value="Glyco_transf_9"/>
    <property type="match status" value="1"/>
</dbReference>
<name>A0A6J4JJG4_9BACT</name>
<dbReference type="GO" id="GO:0008713">
    <property type="term" value="F:ADP-heptose-lipopolysaccharide heptosyltransferase activity"/>
    <property type="evidence" value="ECO:0007669"/>
    <property type="project" value="TreeGrafter"/>
</dbReference>
<dbReference type="CDD" id="cd03789">
    <property type="entry name" value="GT9_LPS_heptosyltransferase"/>
    <property type="match status" value="1"/>
</dbReference>
<accession>A0A6J4JJG4</accession>
<dbReference type="PANTHER" id="PTHR30160:SF15">
    <property type="entry name" value="GLYCOSYLTRANSFERASE HI_0523-RELATED"/>
    <property type="match status" value="1"/>
</dbReference>
<sequence>MTATLPGKTYLISRTDAIGDVVLTLPMAGWLKQHVPGARVLFLGRTYTAPVIAACRHVDVFLNWDEINILPVADQISFFREQCIDTIIHVFPDKEIARRARQAGISTRIGTRNRWFHWFTASQLVSLSRRHSPLHESQLNLALLRPVGLIEIPALATVSNYLDLSQVLPLPDKWEVYLQPAKPKIILHPKSKGSAREWGLDYFAQLARHLHHQGWQVIITGSPAEHELLQPWLRQNQAYITDLTGQLSLPEFISLIKVCDGLVGASTGPLHLAAGLGIHALGLYPPIKPMHPGRWAPIGVQAEFLVLDKNCEACRQAPAGCTCIQQLSVAEVAARVARWK</sequence>
<dbReference type="PANTHER" id="PTHR30160">
    <property type="entry name" value="TETRAACYLDISACCHARIDE 4'-KINASE-RELATED"/>
    <property type="match status" value="1"/>
</dbReference>
<organism evidence="3">
    <name type="scientific">uncultured Adhaeribacter sp</name>
    <dbReference type="NCBI Taxonomy" id="448109"/>
    <lineage>
        <taxon>Bacteria</taxon>
        <taxon>Pseudomonadati</taxon>
        <taxon>Bacteroidota</taxon>
        <taxon>Cytophagia</taxon>
        <taxon>Cytophagales</taxon>
        <taxon>Hymenobacteraceae</taxon>
        <taxon>Adhaeribacter</taxon>
        <taxon>environmental samples</taxon>
    </lineage>
</organism>
<dbReference type="GO" id="GO:0005829">
    <property type="term" value="C:cytosol"/>
    <property type="evidence" value="ECO:0007669"/>
    <property type="project" value="TreeGrafter"/>
</dbReference>
<dbReference type="InterPro" id="IPR051199">
    <property type="entry name" value="LPS_LOS_Heptosyltrfase"/>
</dbReference>
<protein>
    <recommendedName>
        <fullName evidence="4">ADP-heptose--lipooligosaccharide heptosyltransferase II</fullName>
    </recommendedName>
</protein>
<gene>
    <name evidence="3" type="ORF">AVDCRST_MAG95-3147</name>
</gene>
<reference evidence="3" key="1">
    <citation type="submission" date="2020-02" db="EMBL/GenBank/DDBJ databases">
        <authorList>
            <person name="Meier V. D."/>
        </authorList>
    </citation>
    <scope>NUCLEOTIDE SEQUENCE</scope>
    <source>
        <strain evidence="3">AVDCRST_MAG95</strain>
    </source>
</reference>
<evidence type="ECO:0000256" key="2">
    <source>
        <dbReference type="ARBA" id="ARBA00022679"/>
    </source>
</evidence>
<dbReference type="Gene3D" id="3.40.50.2000">
    <property type="entry name" value="Glycogen Phosphorylase B"/>
    <property type="match status" value="2"/>
</dbReference>